<dbReference type="InterPro" id="IPR011050">
    <property type="entry name" value="Pectin_lyase_fold/virulence"/>
</dbReference>
<name>A0ABQ9X860_9EUKA</name>
<evidence type="ECO:0000313" key="1">
    <source>
        <dbReference type="EMBL" id="KAK2948268.1"/>
    </source>
</evidence>
<dbReference type="Proteomes" id="UP001281761">
    <property type="component" value="Unassembled WGS sequence"/>
</dbReference>
<comment type="caution">
    <text evidence="1">The sequence shown here is derived from an EMBL/GenBank/DDBJ whole genome shotgun (WGS) entry which is preliminary data.</text>
</comment>
<proteinExistence type="predicted"/>
<protein>
    <submittedName>
        <fullName evidence="1">Uncharacterized protein</fullName>
    </submittedName>
</protein>
<evidence type="ECO:0000313" key="2">
    <source>
        <dbReference type="Proteomes" id="UP001281761"/>
    </source>
</evidence>
<keyword evidence="2" id="KW-1185">Reference proteome</keyword>
<sequence length="1070" mass="114582">MRSSLLLQQLHIHPGTDSSGVAVVRSSSVTLSLCSIDVAPYSSPFVVVEDFIGAATVLSLISSRIKPSSSIHGLLPLTEVHTSELSSAYTQSTSKDILSSTLSSVLSVSGIDLAFDSVDFSLGTGPLIDFGIKQKKSLIGSIEFSTLLDKTSFINVTSQPANPSLKRRDMQLSQRLVGTTMSSSSNHLSGTCGVRPSWGVDTLISNASFSHCVTNASPDPVTEPSDEDPSNVQYVRAEPADPQWFDNENPPKENHLFIVNSSFNDMIAEMEGGAAVHSDDSHAHITIKRTNFMSCFSGTSGGAIFAYISPNTSHNFVAYECIFSQNWCVGEGGHAVIVGFNVTIAKTTFSDSKPLPEQTPPTCSLYFQANPSIRIDNSTLSRNNGTQCGGIFIVQGDQGESHTAVLSDILFESNICANWNSSEITTDLLFDRSEPSIKTYNCFSTSQFHKCSSVNHDQHYPTLIGPSVLSLPTPVEEENPRGGFQIAVTLSGLFTGTGQAYTVTFCETGSYTPGISVDDVTFTQSRGTVRIPIGAGDGLEFDTEYNISNICKVDLPARNDIAESGQDELEWTWWIFDQSFSSELSGLTFKTKPQPKLVSVDVRVKSSFNQIVEIVLTVDRVTKGEYFMIVTDDFGEQIDVGCVAFDTSMVESSASLEVDLRQVNLLPEMQYSVLCLLDEYLAININEQLLKIPTFSSSAFIVSSSGDDGNEGSMDLPFKTLSAALKKAEGAGDDVSVVIVDSVEIGEVVHFDGSTTTMSQIVSTVEGDGDGKTLLCSVSDGEWVTGTTREYNAMINLIHSTLNYNRLVFSPMSPPHGIVSVFSVGAKSTLAMSECSLQSQTPIVFSFVSVKPEGKLQISQLTCQNLTFSKKSSLVEVQGNGTSSLANCSFSSISFSEGGVLVGKTSSGFSVSNSTFVGCSGTRFGSLIRMNVIGCKAQIIKSHFENCSTQVSLSKMEGMSGVMGGGCVVVVMESAASRRLPASSVDFTSSSFTLCTLTNTDPTMSSVRVGGSAFLIVGNGGSETVVLRGVQISKCTVQNLLPPDPPVSSAYLVLSKRQLIHTDRRGLVVK</sequence>
<gene>
    <name evidence="1" type="ORF">BLNAU_16804</name>
</gene>
<dbReference type="EMBL" id="JARBJD010000180">
    <property type="protein sequence ID" value="KAK2948268.1"/>
    <property type="molecule type" value="Genomic_DNA"/>
</dbReference>
<reference evidence="1 2" key="1">
    <citation type="journal article" date="2022" name="bioRxiv">
        <title>Genomics of Preaxostyla Flagellates Illuminates Evolutionary Transitions and the Path Towards Mitochondrial Loss.</title>
        <authorList>
            <person name="Novak L.V.F."/>
            <person name="Treitli S.C."/>
            <person name="Pyrih J."/>
            <person name="Halakuc P."/>
            <person name="Pipaliya S.V."/>
            <person name="Vacek V."/>
            <person name="Brzon O."/>
            <person name="Soukal P."/>
            <person name="Eme L."/>
            <person name="Dacks J.B."/>
            <person name="Karnkowska A."/>
            <person name="Elias M."/>
            <person name="Hampl V."/>
        </authorList>
    </citation>
    <scope>NUCLEOTIDE SEQUENCE [LARGE SCALE GENOMIC DNA]</scope>
    <source>
        <strain evidence="1">NAU3</strain>
        <tissue evidence="1">Gut</tissue>
    </source>
</reference>
<accession>A0ABQ9X860</accession>
<dbReference type="SUPFAM" id="SSF51126">
    <property type="entry name" value="Pectin lyase-like"/>
    <property type="match status" value="2"/>
</dbReference>
<organism evidence="1 2">
    <name type="scientific">Blattamonas nauphoetae</name>
    <dbReference type="NCBI Taxonomy" id="2049346"/>
    <lineage>
        <taxon>Eukaryota</taxon>
        <taxon>Metamonada</taxon>
        <taxon>Preaxostyla</taxon>
        <taxon>Oxymonadida</taxon>
        <taxon>Blattamonas</taxon>
    </lineage>
</organism>